<dbReference type="AlphaFoldDB" id="A0A6P0UNY6"/>
<accession>A0A6P0UNY6</accession>
<dbReference type="Proteomes" id="UP000468581">
    <property type="component" value="Unassembled WGS sequence"/>
</dbReference>
<gene>
    <name evidence="1" type="ORF">GWK08_08935</name>
</gene>
<protein>
    <submittedName>
        <fullName evidence="1">Uncharacterized protein</fullName>
    </submittedName>
</protein>
<comment type="caution">
    <text evidence="1">The sequence shown here is derived from an EMBL/GenBank/DDBJ whole genome shotgun (WGS) entry which is preliminary data.</text>
</comment>
<evidence type="ECO:0000313" key="2">
    <source>
        <dbReference type="Proteomes" id="UP000468581"/>
    </source>
</evidence>
<proteinExistence type="predicted"/>
<reference evidence="1 2" key="1">
    <citation type="submission" date="2020-01" db="EMBL/GenBank/DDBJ databases">
        <title>Leptobacterium flavescens.</title>
        <authorList>
            <person name="Wang G."/>
        </authorList>
    </citation>
    <scope>NUCLEOTIDE SEQUENCE [LARGE SCALE GENOMIC DNA]</scope>
    <source>
        <strain evidence="1 2">KCTC 22160</strain>
    </source>
</reference>
<evidence type="ECO:0000313" key="1">
    <source>
        <dbReference type="EMBL" id="NER13559.1"/>
    </source>
</evidence>
<name>A0A6P0UNY6_9FLAO</name>
<sequence length="71" mass="8297">MSMVTDINREFLIKYWFTEDDKETRLIGAGQYIKLVGAKKQISHFKRVLTGGLKDYSFQPKKGLRVKFIGR</sequence>
<keyword evidence="2" id="KW-1185">Reference proteome</keyword>
<dbReference type="EMBL" id="JAABOO010000002">
    <property type="protein sequence ID" value="NER13559.1"/>
    <property type="molecule type" value="Genomic_DNA"/>
</dbReference>
<dbReference type="RefSeq" id="WP_163606595.1">
    <property type="nucleotide sequence ID" value="NZ_JAABOO010000002.1"/>
</dbReference>
<organism evidence="1 2">
    <name type="scientific">Leptobacterium flavescens</name>
    <dbReference type="NCBI Taxonomy" id="472055"/>
    <lineage>
        <taxon>Bacteria</taxon>
        <taxon>Pseudomonadati</taxon>
        <taxon>Bacteroidota</taxon>
        <taxon>Flavobacteriia</taxon>
        <taxon>Flavobacteriales</taxon>
        <taxon>Flavobacteriaceae</taxon>
        <taxon>Leptobacterium</taxon>
    </lineage>
</organism>